<protein>
    <submittedName>
        <fullName evidence="8">Membrane protein</fullName>
    </submittedName>
</protein>
<keyword evidence="3 6" id="KW-0812">Transmembrane</keyword>
<feature type="domain" description="EamA" evidence="7">
    <location>
        <begin position="17"/>
        <end position="151"/>
    </location>
</feature>
<evidence type="ECO:0000259" key="7">
    <source>
        <dbReference type="Pfam" id="PF00892"/>
    </source>
</evidence>
<feature type="transmembrane region" description="Helical" evidence="6">
    <location>
        <begin position="195"/>
        <end position="217"/>
    </location>
</feature>
<feature type="transmembrane region" description="Helical" evidence="6">
    <location>
        <begin position="269"/>
        <end position="286"/>
    </location>
</feature>
<accession>A0A9W6CNN3</accession>
<name>A0A9W6CNN3_XANFL</name>
<feature type="transmembrane region" description="Helical" evidence="6">
    <location>
        <begin position="82"/>
        <end position="103"/>
    </location>
</feature>
<evidence type="ECO:0000313" key="9">
    <source>
        <dbReference type="Proteomes" id="UP001144397"/>
    </source>
</evidence>
<dbReference type="SUPFAM" id="SSF103481">
    <property type="entry name" value="Multidrug resistance efflux transporter EmrE"/>
    <property type="match status" value="2"/>
</dbReference>
<evidence type="ECO:0000313" key="8">
    <source>
        <dbReference type="EMBL" id="GLI22940.1"/>
    </source>
</evidence>
<dbReference type="InterPro" id="IPR051258">
    <property type="entry name" value="Diverse_Substrate_Transporter"/>
</dbReference>
<evidence type="ECO:0000256" key="3">
    <source>
        <dbReference type="ARBA" id="ARBA00022692"/>
    </source>
</evidence>
<evidence type="ECO:0000256" key="5">
    <source>
        <dbReference type="ARBA" id="ARBA00023136"/>
    </source>
</evidence>
<dbReference type="Pfam" id="PF00892">
    <property type="entry name" value="EamA"/>
    <property type="match status" value="2"/>
</dbReference>
<sequence>MAAQATEVAAQGKAPLSAILALLATALLWGSNHAAARAIHDALPLPSLVFWRWAIALALLLPIALPGLLRERSAIRRNAGRIALLGLVGVGLFSVCLYAGAYLSPALEVGLLNATTPIWVLLIATFVGRARPRFAQIAGILIAMVGVTLVLMKGLPTELQGFHFGAGNLASIAAAVLFAVYTYSLGQNPIGISALSLTALTALAGFVLVFCPVYTVFLCLGGQDPFTSGLKVEPVTLAVLYIAAGPTLLGNLFWIYGAARVGAARAGPFLYFSPLATIALSATLLGEAIMPIQIAGGAAILAGLWISTRAGTGPVRPASEARQGTPSP</sequence>
<feature type="transmembrane region" description="Helical" evidence="6">
    <location>
        <begin position="109"/>
        <end position="127"/>
    </location>
</feature>
<dbReference type="PANTHER" id="PTHR42920:SF11">
    <property type="entry name" value="INNER MEMBRANE PROTEIN YTFF"/>
    <property type="match status" value="1"/>
</dbReference>
<gene>
    <name evidence="8" type="ORF">XFLAVUS301_26140</name>
</gene>
<comment type="subcellular location">
    <subcellularLocation>
        <location evidence="1">Cell membrane</location>
        <topology evidence="1">Multi-pass membrane protein</topology>
    </subcellularLocation>
</comment>
<dbReference type="GO" id="GO:0005886">
    <property type="term" value="C:plasma membrane"/>
    <property type="evidence" value="ECO:0007669"/>
    <property type="project" value="UniProtKB-SubCell"/>
</dbReference>
<dbReference type="InterPro" id="IPR000620">
    <property type="entry name" value="EamA_dom"/>
</dbReference>
<dbReference type="EMBL" id="BSDO01000003">
    <property type="protein sequence ID" value="GLI22940.1"/>
    <property type="molecule type" value="Genomic_DNA"/>
</dbReference>
<proteinExistence type="predicted"/>
<dbReference type="AlphaFoldDB" id="A0A9W6CNN3"/>
<feature type="transmembrane region" description="Helical" evidence="6">
    <location>
        <begin position="164"/>
        <end position="183"/>
    </location>
</feature>
<keyword evidence="4 6" id="KW-1133">Transmembrane helix</keyword>
<dbReference type="PANTHER" id="PTHR42920">
    <property type="entry name" value="OS03G0707200 PROTEIN-RELATED"/>
    <property type="match status" value="1"/>
</dbReference>
<feature type="transmembrane region" description="Helical" evidence="6">
    <location>
        <begin position="237"/>
        <end position="257"/>
    </location>
</feature>
<evidence type="ECO:0000256" key="4">
    <source>
        <dbReference type="ARBA" id="ARBA00022989"/>
    </source>
</evidence>
<organism evidence="8 9">
    <name type="scientific">Xanthobacter flavus</name>
    <dbReference type="NCBI Taxonomy" id="281"/>
    <lineage>
        <taxon>Bacteria</taxon>
        <taxon>Pseudomonadati</taxon>
        <taxon>Pseudomonadota</taxon>
        <taxon>Alphaproteobacteria</taxon>
        <taxon>Hyphomicrobiales</taxon>
        <taxon>Xanthobacteraceae</taxon>
        <taxon>Xanthobacter</taxon>
    </lineage>
</organism>
<reference evidence="8" key="1">
    <citation type="submission" date="2022-12" db="EMBL/GenBank/DDBJ databases">
        <title>Reference genome sequencing for broad-spectrum identification of bacterial and archaeal isolates by mass spectrometry.</title>
        <authorList>
            <person name="Sekiguchi Y."/>
            <person name="Tourlousse D.M."/>
        </authorList>
    </citation>
    <scope>NUCLEOTIDE SEQUENCE</scope>
    <source>
        <strain evidence="8">301</strain>
    </source>
</reference>
<dbReference type="Proteomes" id="UP001144397">
    <property type="component" value="Unassembled WGS sequence"/>
</dbReference>
<comment type="caution">
    <text evidence="8">The sequence shown here is derived from an EMBL/GenBank/DDBJ whole genome shotgun (WGS) entry which is preliminary data.</text>
</comment>
<evidence type="ECO:0000256" key="1">
    <source>
        <dbReference type="ARBA" id="ARBA00004651"/>
    </source>
</evidence>
<dbReference type="InterPro" id="IPR037185">
    <property type="entry name" value="EmrE-like"/>
</dbReference>
<keyword evidence="5 6" id="KW-0472">Membrane</keyword>
<evidence type="ECO:0000256" key="2">
    <source>
        <dbReference type="ARBA" id="ARBA00022475"/>
    </source>
</evidence>
<feature type="domain" description="EamA" evidence="7">
    <location>
        <begin position="167"/>
        <end position="308"/>
    </location>
</feature>
<feature type="transmembrane region" description="Helical" evidence="6">
    <location>
        <begin position="134"/>
        <end position="152"/>
    </location>
</feature>
<feature type="transmembrane region" description="Helical" evidence="6">
    <location>
        <begin position="292"/>
        <end position="312"/>
    </location>
</feature>
<feature type="transmembrane region" description="Helical" evidence="6">
    <location>
        <begin position="50"/>
        <end position="70"/>
    </location>
</feature>
<keyword evidence="2" id="KW-1003">Cell membrane</keyword>
<evidence type="ECO:0000256" key="6">
    <source>
        <dbReference type="SAM" id="Phobius"/>
    </source>
</evidence>